<feature type="transmembrane region" description="Helical" evidence="2">
    <location>
        <begin position="204"/>
        <end position="226"/>
    </location>
</feature>
<accession>A0AAD8PH18</accession>
<evidence type="ECO:0000313" key="3">
    <source>
        <dbReference type="EMBL" id="KAK1445027.1"/>
    </source>
</evidence>
<keyword evidence="4" id="KW-1185">Reference proteome</keyword>
<feature type="transmembrane region" description="Helical" evidence="2">
    <location>
        <begin position="256"/>
        <end position="275"/>
    </location>
</feature>
<protein>
    <submittedName>
        <fullName evidence="3">Uncharacterized protein</fullName>
    </submittedName>
</protein>
<evidence type="ECO:0000256" key="1">
    <source>
        <dbReference type="SAM" id="MobiDB-lite"/>
    </source>
</evidence>
<evidence type="ECO:0000256" key="2">
    <source>
        <dbReference type="SAM" id="Phobius"/>
    </source>
</evidence>
<reference evidence="3" key="1">
    <citation type="submission" date="2023-08" db="EMBL/GenBank/DDBJ databases">
        <title>Draft sequence of the Babesia gibsoni genome.</title>
        <authorList>
            <person name="Yamagishi J.Y."/>
            <person name="Xuan X.X."/>
        </authorList>
    </citation>
    <scope>NUCLEOTIDE SEQUENCE</scope>
    <source>
        <strain evidence="3">Azabu</strain>
    </source>
</reference>
<dbReference type="EMBL" id="JAVEPI010000001">
    <property type="protein sequence ID" value="KAK1445027.1"/>
    <property type="molecule type" value="Genomic_DNA"/>
</dbReference>
<dbReference type="AlphaFoldDB" id="A0AAD8PH18"/>
<gene>
    <name evidence="3" type="ORF">BgAZ_109330</name>
</gene>
<dbReference type="Proteomes" id="UP001230268">
    <property type="component" value="Unassembled WGS sequence"/>
</dbReference>
<feature type="transmembrane region" description="Helical" evidence="2">
    <location>
        <begin position="287"/>
        <end position="309"/>
    </location>
</feature>
<keyword evidence="2" id="KW-0472">Membrane</keyword>
<evidence type="ECO:0000313" key="4">
    <source>
        <dbReference type="Proteomes" id="UP001230268"/>
    </source>
</evidence>
<sequence>MPQIPPGSGRRKHYSDRLESTGSLIEQRYKQHQLEDTSHLQRQADNFVSRVINNGETKIPPTLPQIEGVAVPLPPVVKLEGNDHHRSDVNRESSSCTPTSQSAFQEFDESKKNCYNSPTLKTKVVLDIPIPTVSGERDLEENKPPSTAGSSVEGTVIIEKVFSPVNEVGKWCLVAQTIISVLLLVMCLLLVLLDFGQDLRTFVIVYPFVVYYLVRIIVVDICDFVLERYVLVNYPQIAAPSNNDVKVRRGRVFRGLVNNLCLIGSVAAAVLPYGNTYGALPVSAVKVIYFSLIAFIHGTIFLATALHYGMIHLPKRQTRVTVM</sequence>
<keyword evidence="2" id="KW-0812">Transmembrane</keyword>
<feature type="transmembrane region" description="Helical" evidence="2">
    <location>
        <begin position="171"/>
        <end position="192"/>
    </location>
</feature>
<name>A0AAD8PH18_BABGI</name>
<keyword evidence="2" id="KW-1133">Transmembrane helix</keyword>
<comment type="caution">
    <text evidence="3">The sequence shown here is derived from an EMBL/GenBank/DDBJ whole genome shotgun (WGS) entry which is preliminary data.</text>
</comment>
<proteinExistence type="predicted"/>
<organism evidence="3 4">
    <name type="scientific">Babesia gibsoni</name>
    <dbReference type="NCBI Taxonomy" id="33632"/>
    <lineage>
        <taxon>Eukaryota</taxon>
        <taxon>Sar</taxon>
        <taxon>Alveolata</taxon>
        <taxon>Apicomplexa</taxon>
        <taxon>Aconoidasida</taxon>
        <taxon>Piroplasmida</taxon>
        <taxon>Babesiidae</taxon>
        <taxon>Babesia</taxon>
    </lineage>
</organism>
<feature type="region of interest" description="Disordered" evidence="1">
    <location>
        <begin position="1"/>
        <end position="21"/>
    </location>
</feature>